<reference evidence="3 4" key="1">
    <citation type="submission" date="2022-07" db="EMBL/GenBank/DDBJ databases">
        <title>Methylomonas rivi sp. nov., Methylomonas rosea sp. nov., Methylomonas aureus sp. nov. and Methylomonas subterranea sp. nov., four novel methanotrophs isolated from a freshwater creek and the deep terrestrial subsurface.</title>
        <authorList>
            <person name="Abin C."/>
            <person name="Sankaranarayanan K."/>
            <person name="Garner C."/>
            <person name="Sindelar R."/>
            <person name="Kotary K."/>
            <person name="Garner R."/>
            <person name="Barclay S."/>
            <person name="Lawson P."/>
            <person name="Krumholz L."/>
        </authorList>
    </citation>
    <scope>NUCLEOTIDE SEQUENCE [LARGE SCALE GENOMIC DNA]</scope>
    <source>
        <strain evidence="3 4">WSC-7</strain>
    </source>
</reference>
<feature type="signal peptide" evidence="1">
    <location>
        <begin position="1"/>
        <end position="29"/>
    </location>
</feature>
<dbReference type="EMBL" id="JANIBL010000023">
    <property type="protein sequence ID" value="MCQ8117597.1"/>
    <property type="molecule type" value="Genomic_DNA"/>
</dbReference>
<dbReference type="NCBIfam" id="NF041927">
    <property type="entry name" value="Xrt_dep_XDP1"/>
    <property type="match status" value="1"/>
</dbReference>
<proteinExistence type="predicted"/>
<accession>A0ABT1TS41</accession>
<keyword evidence="4" id="KW-1185">Reference proteome</keyword>
<organism evidence="3 4">
    <name type="scientific">Methylomonas rosea</name>
    <dbReference type="NCBI Taxonomy" id="2952227"/>
    <lineage>
        <taxon>Bacteria</taxon>
        <taxon>Pseudomonadati</taxon>
        <taxon>Pseudomonadota</taxon>
        <taxon>Gammaproteobacteria</taxon>
        <taxon>Methylococcales</taxon>
        <taxon>Methylococcaceae</taxon>
        <taxon>Methylomonas</taxon>
    </lineage>
</organism>
<feature type="chain" id="PRO_5047056467" evidence="1">
    <location>
        <begin position="30"/>
        <end position="257"/>
    </location>
</feature>
<dbReference type="Proteomes" id="UP001524570">
    <property type="component" value="Unassembled WGS sequence"/>
</dbReference>
<comment type="caution">
    <text evidence="3">The sequence shown here is derived from an EMBL/GenBank/DDBJ whole genome shotgun (WGS) entry which is preliminary data.</text>
</comment>
<gene>
    <name evidence="3" type="ORF">NP589_09170</name>
</gene>
<feature type="domain" description="Ice-binding protein C-terminal" evidence="2">
    <location>
        <begin position="229"/>
        <end position="251"/>
    </location>
</feature>
<dbReference type="InterPro" id="IPR013424">
    <property type="entry name" value="Ice-binding_C"/>
</dbReference>
<evidence type="ECO:0000313" key="3">
    <source>
        <dbReference type="EMBL" id="MCQ8117597.1"/>
    </source>
</evidence>
<protein>
    <submittedName>
        <fullName evidence="3">PEP-CTERM sorting domain-containing protein</fullName>
    </submittedName>
</protein>
<sequence length="257" mass="26830">MKIEKCEDIMTRKYLAMTALLLAPLAANATQWNLSSTIPAGITSINAYSVGTAATSTFAAASWSSYSGGLGVRTLSPSLESTTSPEHAVDNVGSIEALLFRFDTSTILDKLSIGWPSPTAYDSDISVLRYTGTLTNNALPTDRNITGEKISDLITRGWEFVGSYNATQGVVEDINPNNLSSSFWLISAYSSSWGSGLGESNVDGGNDYFKLSQLVGTAGGGGGGGGVGSVPEPTSLLLLASGMLGWRVNRKSHAVAA</sequence>
<name>A0ABT1TS41_9GAMM</name>
<dbReference type="Pfam" id="PF07589">
    <property type="entry name" value="PEP-CTERM"/>
    <property type="match status" value="1"/>
</dbReference>
<dbReference type="RefSeq" id="WP_256606717.1">
    <property type="nucleotide sequence ID" value="NZ_JANIBL010000023.1"/>
</dbReference>
<evidence type="ECO:0000259" key="2">
    <source>
        <dbReference type="Pfam" id="PF07589"/>
    </source>
</evidence>
<evidence type="ECO:0000313" key="4">
    <source>
        <dbReference type="Proteomes" id="UP001524570"/>
    </source>
</evidence>
<dbReference type="NCBIfam" id="TIGR02595">
    <property type="entry name" value="PEP_CTERM"/>
    <property type="match status" value="1"/>
</dbReference>
<evidence type="ECO:0000256" key="1">
    <source>
        <dbReference type="SAM" id="SignalP"/>
    </source>
</evidence>
<dbReference type="InterPro" id="IPR049672">
    <property type="entry name" value="Xrt_dep_XDP1"/>
</dbReference>
<keyword evidence="1" id="KW-0732">Signal</keyword>